<protein>
    <submittedName>
        <fullName evidence="2">RRM domain-containing protein</fullName>
    </submittedName>
</protein>
<reference evidence="2" key="2">
    <citation type="submission" date="2015-08" db="UniProtKB">
        <authorList>
            <consortium name="WormBaseParasite"/>
        </authorList>
    </citation>
    <scope>IDENTIFICATION</scope>
</reference>
<evidence type="ECO:0000313" key="2">
    <source>
        <dbReference type="WBParaSite" id="SVE_1778500.1"/>
    </source>
</evidence>
<proteinExistence type="predicted"/>
<name>A0A0K0FZA8_STRVS</name>
<sequence>MFRIQFQCCQKKTTFDTIQPFIVTLSEYTKKNSYQEVLKIIIDEFEDLEVHVEEEMISCKLFMLKGDNAAVNSILKLSGSFFSKFANKQCRLCTYTYEKFQRYISSSIPRRMVRSESSNELLPYPLNESLDPLHDLHERVVPQVTFMLLRRGV</sequence>
<evidence type="ECO:0000313" key="1">
    <source>
        <dbReference type="Proteomes" id="UP000035680"/>
    </source>
</evidence>
<reference evidence="1" key="1">
    <citation type="submission" date="2014-07" db="EMBL/GenBank/DDBJ databases">
        <authorList>
            <person name="Martin A.A"/>
            <person name="De Silva N."/>
        </authorList>
    </citation>
    <scope>NUCLEOTIDE SEQUENCE</scope>
</reference>
<organism evidence="1 2">
    <name type="scientific">Strongyloides venezuelensis</name>
    <name type="common">Threadworm</name>
    <dbReference type="NCBI Taxonomy" id="75913"/>
    <lineage>
        <taxon>Eukaryota</taxon>
        <taxon>Metazoa</taxon>
        <taxon>Ecdysozoa</taxon>
        <taxon>Nematoda</taxon>
        <taxon>Chromadorea</taxon>
        <taxon>Rhabditida</taxon>
        <taxon>Tylenchina</taxon>
        <taxon>Panagrolaimomorpha</taxon>
        <taxon>Strongyloidoidea</taxon>
        <taxon>Strongyloididae</taxon>
        <taxon>Strongyloides</taxon>
    </lineage>
</organism>
<dbReference type="AlphaFoldDB" id="A0A0K0FZA8"/>
<accession>A0A0K0FZA8</accession>
<dbReference type="WBParaSite" id="SVE_1778500.1">
    <property type="protein sequence ID" value="SVE_1778500.1"/>
    <property type="gene ID" value="SVE_1778500"/>
</dbReference>
<dbReference type="Proteomes" id="UP000035680">
    <property type="component" value="Unassembled WGS sequence"/>
</dbReference>
<keyword evidence="1" id="KW-1185">Reference proteome</keyword>